<protein>
    <submittedName>
        <fullName evidence="9">Unannotated protein</fullName>
    </submittedName>
</protein>
<gene>
    <name evidence="9" type="ORF">UFOPK1722_00337</name>
</gene>
<feature type="region of interest" description="Disordered" evidence="7">
    <location>
        <begin position="216"/>
        <end position="243"/>
    </location>
</feature>
<dbReference type="AlphaFoldDB" id="A0A6J6E583"/>
<evidence type="ECO:0000256" key="7">
    <source>
        <dbReference type="SAM" id="MobiDB-lite"/>
    </source>
</evidence>
<evidence type="ECO:0000313" key="9">
    <source>
        <dbReference type="EMBL" id="CAB4570375.1"/>
    </source>
</evidence>
<dbReference type="PIRSF" id="PIRSF003107">
    <property type="entry name" value="PhoU"/>
    <property type="match status" value="1"/>
</dbReference>
<accession>A0A6J6E583</accession>
<dbReference type="NCBIfam" id="TIGR02135">
    <property type="entry name" value="phoU_full"/>
    <property type="match status" value="1"/>
</dbReference>
<name>A0A6J6E583_9ZZZZ</name>
<keyword evidence="4" id="KW-0813">Transport</keyword>
<dbReference type="SUPFAM" id="SSF109755">
    <property type="entry name" value="PhoU-like"/>
    <property type="match status" value="1"/>
</dbReference>
<dbReference type="InterPro" id="IPR026022">
    <property type="entry name" value="PhoU_dom"/>
</dbReference>
<evidence type="ECO:0000256" key="3">
    <source>
        <dbReference type="ARBA" id="ARBA00011738"/>
    </source>
</evidence>
<feature type="domain" description="PhoU" evidence="8">
    <location>
        <begin position="120"/>
        <end position="204"/>
    </location>
</feature>
<keyword evidence="6" id="KW-0592">Phosphate transport</keyword>
<evidence type="ECO:0000256" key="4">
    <source>
        <dbReference type="ARBA" id="ARBA00022448"/>
    </source>
</evidence>
<comment type="subunit">
    <text evidence="3">Homodimer.</text>
</comment>
<dbReference type="GO" id="GO:0006817">
    <property type="term" value="P:phosphate ion transport"/>
    <property type="evidence" value="ECO:0007669"/>
    <property type="project" value="UniProtKB-KW"/>
</dbReference>
<sequence length="243" mass="26871">MNRLAHDELADLRSEVLRVAANLIESIPRATQILLDQDLEGAEYQILADDEFDMRTMVLEERCIALMALHAPVAGELRHAVTIMKMAADLERSADLVVNICKVSRRIHGHELDAKLRGLITRMGQQAQSLFKHSFEAYADLDLPVAKAVDDMDLFLDYLHKQFIQAIFESHSAGHIDLPIAVQMAITARFFERIGDHAVNCAHFVQFLITGELPPAGDHRRGGRGSLDQTPAGGITMTGANPA</sequence>
<evidence type="ECO:0000256" key="5">
    <source>
        <dbReference type="ARBA" id="ARBA00022490"/>
    </source>
</evidence>
<evidence type="ECO:0000256" key="2">
    <source>
        <dbReference type="ARBA" id="ARBA00008107"/>
    </source>
</evidence>
<dbReference type="GO" id="GO:0030643">
    <property type="term" value="P:intracellular phosphate ion homeostasis"/>
    <property type="evidence" value="ECO:0007669"/>
    <property type="project" value="InterPro"/>
</dbReference>
<evidence type="ECO:0000256" key="1">
    <source>
        <dbReference type="ARBA" id="ARBA00004496"/>
    </source>
</evidence>
<dbReference type="GO" id="GO:0045936">
    <property type="term" value="P:negative regulation of phosphate metabolic process"/>
    <property type="evidence" value="ECO:0007669"/>
    <property type="project" value="InterPro"/>
</dbReference>
<dbReference type="Gene3D" id="1.20.58.220">
    <property type="entry name" value="Phosphate transport system protein phou homolog 2, domain 2"/>
    <property type="match status" value="1"/>
</dbReference>
<comment type="subcellular location">
    <subcellularLocation>
        <location evidence="1">Cytoplasm</location>
    </subcellularLocation>
</comment>
<dbReference type="InterPro" id="IPR028366">
    <property type="entry name" value="PhoU"/>
</dbReference>
<keyword evidence="5" id="KW-0963">Cytoplasm</keyword>
<dbReference type="InterPro" id="IPR038078">
    <property type="entry name" value="PhoU-like_sf"/>
</dbReference>
<dbReference type="GO" id="GO:0005737">
    <property type="term" value="C:cytoplasm"/>
    <property type="evidence" value="ECO:0007669"/>
    <property type="project" value="UniProtKB-SubCell"/>
</dbReference>
<evidence type="ECO:0000256" key="6">
    <source>
        <dbReference type="ARBA" id="ARBA00022592"/>
    </source>
</evidence>
<dbReference type="PANTHER" id="PTHR42930:SF3">
    <property type="entry name" value="PHOSPHATE-SPECIFIC TRANSPORT SYSTEM ACCESSORY PROTEIN PHOU"/>
    <property type="match status" value="1"/>
</dbReference>
<evidence type="ECO:0000259" key="8">
    <source>
        <dbReference type="Pfam" id="PF01895"/>
    </source>
</evidence>
<reference evidence="9" key="1">
    <citation type="submission" date="2020-05" db="EMBL/GenBank/DDBJ databases">
        <authorList>
            <person name="Chiriac C."/>
            <person name="Salcher M."/>
            <person name="Ghai R."/>
            <person name="Kavagutti S V."/>
        </authorList>
    </citation>
    <scope>NUCLEOTIDE SEQUENCE</scope>
</reference>
<comment type="similarity">
    <text evidence="2">Belongs to the PhoU family.</text>
</comment>
<organism evidence="9">
    <name type="scientific">freshwater metagenome</name>
    <dbReference type="NCBI Taxonomy" id="449393"/>
    <lineage>
        <taxon>unclassified sequences</taxon>
        <taxon>metagenomes</taxon>
        <taxon>ecological metagenomes</taxon>
    </lineage>
</organism>
<dbReference type="Pfam" id="PF01895">
    <property type="entry name" value="PhoU"/>
    <property type="match status" value="2"/>
</dbReference>
<dbReference type="EMBL" id="CAEZTS010000018">
    <property type="protein sequence ID" value="CAB4570375.1"/>
    <property type="molecule type" value="Genomic_DNA"/>
</dbReference>
<proteinExistence type="inferred from homology"/>
<dbReference type="PANTHER" id="PTHR42930">
    <property type="entry name" value="PHOSPHATE-SPECIFIC TRANSPORT SYSTEM ACCESSORY PROTEIN PHOU"/>
    <property type="match status" value="1"/>
</dbReference>
<dbReference type="FunFam" id="1.20.58.220:FF:000004">
    <property type="entry name" value="Phosphate-specific transport system accessory protein PhoU"/>
    <property type="match status" value="1"/>
</dbReference>
<feature type="domain" description="PhoU" evidence="8">
    <location>
        <begin position="17"/>
        <end position="102"/>
    </location>
</feature>